<organism evidence="2 3">
    <name type="scientific">Niveibacterium microcysteis</name>
    <dbReference type="NCBI Taxonomy" id="2811415"/>
    <lineage>
        <taxon>Bacteria</taxon>
        <taxon>Pseudomonadati</taxon>
        <taxon>Pseudomonadota</taxon>
        <taxon>Betaproteobacteria</taxon>
        <taxon>Rhodocyclales</taxon>
        <taxon>Rhodocyclaceae</taxon>
        <taxon>Niveibacterium</taxon>
    </lineage>
</organism>
<feature type="transmembrane region" description="Helical" evidence="1">
    <location>
        <begin position="258"/>
        <end position="275"/>
    </location>
</feature>
<proteinExistence type="predicted"/>
<feature type="transmembrane region" description="Helical" evidence="1">
    <location>
        <begin position="338"/>
        <end position="360"/>
    </location>
</feature>
<accession>A0ABX7M7A4</accession>
<dbReference type="EMBL" id="CP071060">
    <property type="protein sequence ID" value="QSI75347.1"/>
    <property type="molecule type" value="Genomic_DNA"/>
</dbReference>
<sequence length="464" mass="49644">MASAGESPQTGSASQELAPYAASCGGKSECGVTDQLEIKPLGAAKALQSVCIHFTGVSCTAQEAIPVYNPDPAHPVSAMIPLSPLVERWLKRHEQVLRDSPRASLPVNLDLTDADRKAFTIGFSLNISALWSNGALPLRITSANCQPNNVCRLGRDLTLQVPQLTTWALATKSDPAKLSLILGNTKMPGVARSPGQGTLSFRLERLPNEADSMRAWNAVMSQVLADDQHSIRVSVADDKGTLAQSDRNAHFEVSSYRLVWSLLITAIAVCLVALPSRHFGWVFVRDSYTLPEDVIARREMPYSLGRSQMLFWTVVVILASSLVGLSTGDWLSFNESTLILVGIGTGTVLGSVSTGMPPVLEKLVEDFRAAVSANPPDTAAIGAARQALRNELCSSGNWFADVLSDYGDDKGLHRIQSLLFTVLIGGFFVVQSYLHGAMPDLSPNVLALLGISGGAYVGFKLAGQ</sequence>
<evidence type="ECO:0000256" key="1">
    <source>
        <dbReference type="SAM" id="Phobius"/>
    </source>
</evidence>
<gene>
    <name evidence="2" type="ORF">JY500_12575</name>
</gene>
<protein>
    <submittedName>
        <fullName evidence="2">Uncharacterized protein</fullName>
    </submittedName>
</protein>
<feature type="transmembrane region" description="Helical" evidence="1">
    <location>
        <begin position="418"/>
        <end position="435"/>
    </location>
</feature>
<evidence type="ECO:0000313" key="3">
    <source>
        <dbReference type="Proteomes" id="UP000663570"/>
    </source>
</evidence>
<reference evidence="2 3" key="1">
    <citation type="submission" date="2021-02" db="EMBL/GenBank/DDBJ databases">
        <title>Niveibacterium changnyeongensis HC41.</title>
        <authorList>
            <person name="Kang M."/>
        </authorList>
    </citation>
    <scope>NUCLEOTIDE SEQUENCE [LARGE SCALE GENOMIC DNA]</scope>
    <source>
        <strain evidence="2 3">HC41</strain>
    </source>
</reference>
<keyword evidence="1" id="KW-0472">Membrane</keyword>
<keyword evidence="1" id="KW-0812">Transmembrane</keyword>
<name>A0ABX7M7A4_9RHOO</name>
<dbReference type="RefSeq" id="WP_206252818.1">
    <property type="nucleotide sequence ID" value="NZ_CP071060.1"/>
</dbReference>
<dbReference type="Proteomes" id="UP000663570">
    <property type="component" value="Chromosome"/>
</dbReference>
<keyword evidence="3" id="KW-1185">Reference proteome</keyword>
<evidence type="ECO:0000313" key="2">
    <source>
        <dbReference type="EMBL" id="QSI75347.1"/>
    </source>
</evidence>
<feature type="transmembrane region" description="Helical" evidence="1">
    <location>
        <begin position="441"/>
        <end position="459"/>
    </location>
</feature>
<keyword evidence="1" id="KW-1133">Transmembrane helix</keyword>
<feature type="transmembrane region" description="Helical" evidence="1">
    <location>
        <begin position="309"/>
        <end position="326"/>
    </location>
</feature>